<dbReference type="AlphaFoldDB" id="A0A2G5CMD9"/>
<dbReference type="InterPro" id="IPR036770">
    <property type="entry name" value="Ankyrin_rpt-contain_sf"/>
</dbReference>
<proteinExistence type="predicted"/>
<protein>
    <recommendedName>
        <fullName evidence="5">PGG domain-containing protein</fullName>
    </recommendedName>
</protein>
<dbReference type="SMART" id="SM00248">
    <property type="entry name" value="ANK"/>
    <property type="match status" value="13"/>
</dbReference>
<evidence type="ECO:0000313" key="6">
    <source>
        <dbReference type="EMBL" id="PIA32465.1"/>
    </source>
</evidence>
<sequence>MDPIHRARIGDVEFFKKVELDVLKTIDDLGYSPLSHAICSNQFECVKVIYKRCPSLLSNQSYKDCYTDLHHAASRDMPHIVKFLIHSEAHHHHVHQVDLDIECGQVGTITKKKKKLLRMLDTERYTALHRAVINKQFQTVKLLIQADPDFIHPAATSGDTPLMTAMTGACSSEKMFKLLLEMQPSQSKIRMGNKGWTALHYAASTGNLSSVENIIRFCPDCSEVLDNEGQNFLHVVAMGKHVKLIKYILGTKEIHSSVLNGEDNKGKTPLHVAALSENESMTLCLLADPRVDKMLSVSTHLHWAVKKQNMEILKLLIEADPDFFKGVELNLLLTSTDENGDSILSKAAQENYLYWCEEIYKRCPSLLYHQSKHGHTALHHAAWRGEPEMVKFFISVDAKDIKPIKTLYTVDANGETALHRAVFNHKLEAVRLLIEADPHFEYGANSSGETPLLMAIREAQAHENRFDTGQIQRLIVKMQPSQIKVRTGDNRWTSLHYATYKGYLSAIEDIIQFCPDCLELVDNEGMNFLHLAAKLEHIQLVKHFVGAKEIPANVFNRKDNYGNTPLHIAALSGNESITICLLYDPRVDKNTVNNKGQHVLHAIHFDYDKRKAGIHRVGDRLDQKDLKDQSDFDLVVGALIATVSFTAGITVPGGYISDGSNRGTAVLAKTLSFEAFVISNTLALLFSLYAVFSHFCTRRLLKMEDIIYQLNVATFCTLGAIYAMLVAFISGSFAVLADSSRLAIIVCVLCCCFFMFACRPIWKIVMQK</sequence>
<keyword evidence="2 3" id="KW-0040">ANK repeat</keyword>
<gene>
    <name evidence="6" type="ORF">AQUCO_04500223v1</name>
</gene>
<dbReference type="InParanoid" id="A0A2G5CMD9"/>
<evidence type="ECO:0000256" key="4">
    <source>
        <dbReference type="SAM" id="Phobius"/>
    </source>
</evidence>
<reference evidence="6 7" key="1">
    <citation type="submission" date="2017-09" db="EMBL/GenBank/DDBJ databases">
        <title>WGS assembly of Aquilegia coerulea Goldsmith.</title>
        <authorList>
            <person name="Hodges S."/>
            <person name="Kramer E."/>
            <person name="Nordborg M."/>
            <person name="Tomkins J."/>
            <person name="Borevitz J."/>
            <person name="Derieg N."/>
            <person name="Yan J."/>
            <person name="Mihaltcheva S."/>
            <person name="Hayes R.D."/>
            <person name="Rokhsar D."/>
        </authorList>
    </citation>
    <scope>NUCLEOTIDE SEQUENCE [LARGE SCALE GENOMIC DNA]</scope>
    <source>
        <strain evidence="7">cv. Goldsmith</strain>
    </source>
</reference>
<dbReference type="STRING" id="218851.A0A2G5CMD9"/>
<name>A0A2G5CMD9_AQUCA</name>
<dbReference type="InterPro" id="IPR002110">
    <property type="entry name" value="Ankyrin_rpt"/>
</dbReference>
<keyword evidence="4" id="KW-0472">Membrane</keyword>
<dbReference type="OrthoDB" id="341259at2759"/>
<dbReference type="PANTHER" id="PTHR24198:SF165">
    <property type="entry name" value="ANKYRIN REPEAT-CONTAINING PROTEIN-RELATED"/>
    <property type="match status" value="1"/>
</dbReference>
<dbReference type="Pfam" id="PF00023">
    <property type="entry name" value="Ank"/>
    <property type="match status" value="1"/>
</dbReference>
<evidence type="ECO:0000259" key="5">
    <source>
        <dbReference type="Pfam" id="PF13962"/>
    </source>
</evidence>
<dbReference type="SUPFAM" id="SSF48403">
    <property type="entry name" value="Ankyrin repeat"/>
    <property type="match status" value="3"/>
</dbReference>
<evidence type="ECO:0000256" key="2">
    <source>
        <dbReference type="ARBA" id="ARBA00023043"/>
    </source>
</evidence>
<evidence type="ECO:0000313" key="7">
    <source>
        <dbReference type="Proteomes" id="UP000230069"/>
    </source>
</evidence>
<dbReference type="PROSITE" id="PS50297">
    <property type="entry name" value="ANK_REP_REGION"/>
    <property type="match status" value="3"/>
</dbReference>
<keyword evidence="7" id="KW-1185">Reference proteome</keyword>
<dbReference type="Pfam" id="PF12796">
    <property type="entry name" value="Ank_2"/>
    <property type="match status" value="3"/>
</dbReference>
<feature type="transmembrane region" description="Helical" evidence="4">
    <location>
        <begin position="712"/>
        <end position="736"/>
    </location>
</feature>
<dbReference type="Gene3D" id="1.25.40.20">
    <property type="entry name" value="Ankyrin repeat-containing domain"/>
    <property type="match status" value="4"/>
</dbReference>
<keyword evidence="1" id="KW-0677">Repeat</keyword>
<feature type="transmembrane region" description="Helical" evidence="4">
    <location>
        <begin position="634"/>
        <end position="655"/>
    </location>
</feature>
<evidence type="ECO:0000256" key="3">
    <source>
        <dbReference type="PROSITE-ProRule" id="PRU00023"/>
    </source>
</evidence>
<dbReference type="EMBL" id="KZ305062">
    <property type="protein sequence ID" value="PIA32465.1"/>
    <property type="molecule type" value="Genomic_DNA"/>
</dbReference>
<keyword evidence="4" id="KW-0812">Transmembrane</keyword>
<dbReference type="FunCoup" id="A0A2G5CMD9">
    <property type="interactions" value="101"/>
</dbReference>
<feature type="transmembrane region" description="Helical" evidence="4">
    <location>
        <begin position="742"/>
        <end position="762"/>
    </location>
</feature>
<feature type="repeat" description="ANK" evidence="3">
    <location>
        <begin position="413"/>
        <end position="435"/>
    </location>
</feature>
<dbReference type="Proteomes" id="UP000230069">
    <property type="component" value="Unassembled WGS sequence"/>
</dbReference>
<feature type="domain" description="PGG" evidence="5">
    <location>
        <begin position="624"/>
        <end position="735"/>
    </location>
</feature>
<feature type="transmembrane region" description="Helical" evidence="4">
    <location>
        <begin position="675"/>
        <end position="692"/>
    </location>
</feature>
<evidence type="ECO:0000256" key="1">
    <source>
        <dbReference type="ARBA" id="ARBA00022737"/>
    </source>
</evidence>
<feature type="repeat" description="ANK" evidence="3">
    <location>
        <begin position="373"/>
        <end position="398"/>
    </location>
</feature>
<dbReference type="InterPro" id="IPR026961">
    <property type="entry name" value="PGG_dom"/>
</dbReference>
<keyword evidence="4" id="KW-1133">Transmembrane helix</keyword>
<organism evidence="6 7">
    <name type="scientific">Aquilegia coerulea</name>
    <name type="common">Rocky mountain columbine</name>
    <dbReference type="NCBI Taxonomy" id="218851"/>
    <lineage>
        <taxon>Eukaryota</taxon>
        <taxon>Viridiplantae</taxon>
        <taxon>Streptophyta</taxon>
        <taxon>Embryophyta</taxon>
        <taxon>Tracheophyta</taxon>
        <taxon>Spermatophyta</taxon>
        <taxon>Magnoliopsida</taxon>
        <taxon>Ranunculales</taxon>
        <taxon>Ranunculaceae</taxon>
        <taxon>Thalictroideae</taxon>
        <taxon>Aquilegia</taxon>
    </lineage>
</organism>
<accession>A0A2G5CMD9</accession>
<dbReference type="PANTHER" id="PTHR24198">
    <property type="entry name" value="ANKYRIN REPEAT AND PROTEIN KINASE DOMAIN-CONTAINING PROTEIN"/>
    <property type="match status" value="1"/>
</dbReference>
<dbReference type="PROSITE" id="PS50088">
    <property type="entry name" value="ANK_REPEAT"/>
    <property type="match status" value="3"/>
</dbReference>
<dbReference type="Pfam" id="PF13962">
    <property type="entry name" value="PGG"/>
    <property type="match status" value="1"/>
</dbReference>
<feature type="repeat" description="ANK" evidence="3">
    <location>
        <begin position="561"/>
        <end position="594"/>
    </location>
</feature>